<comment type="similarity">
    <text evidence="1 4">Belongs to the glutathione peroxidase family.</text>
</comment>
<dbReference type="SUPFAM" id="SSF52833">
    <property type="entry name" value="Thioredoxin-like"/>
    <property type="match status" value="1"/>
</dbReference>
<feature type="region of interest" description="Disordered" evidence="5">
    <location>
        <begin position="138"/>
        <end position="161"/>
    </location>
</feature>
<evidence type="ECO:0000256" key="2">
    <source>
        <dbReference type="ARBA" id="ARBA00022559"/>
    </source>
</evidence>
<proteinExistence type="inferred from homology"/>
<dbReference type="PANTHER" id="PTHR11592">
    <property type="entry name" value="GLUTATHIONE PEROXIDASE"/>
    <property type="match status" value="1"/>
</dbReference>
<accession>A0A8J5LAT1</accession>
<comment type="caution">
    <text evidence="6">The sequence shown here is derived from an EMBL/GenBank/DDBJ whole genome shotgun (WGS) entry which is preliminary data.</text>
</comment>
<feature type="compositionally biased region" description="Acidic residues" evidence="5">
    <location>
        <begin position="143"/>
        <end position="153"/>
    </location>
</feature>
<dbReference type="GO" id="GO:0004601">
    <property type="term" value="F:peroxidase activity"/>
    <property type="evidence" value="ECO:0007669"/>
    <property type="project" value="UniProtKB-KW"/>
</dbReference>
<dbReference type="Gene3D" id="3.40.30.10">
    <property type="entry name" value="Glutaredoxin"/>
    <property type="match status" value="1"/>
</dbReference>
<dbReference type="InterPro" id="IPR029760">
    <property type="entry name" value="GPX_CS"/>
</dbReference>
<dbReference type="PROSITE" id="PS00763">
    <property type="entry name" value="GLUTATHIONE_PEROXID_2"/>
    <property type="match status" value="1"/>
</dbReference>
<evidence type="ECO:0000256" key="3">
    <source>
        <dbReference type="ARBA" id="ARBA00023002"/>
    </source>
</evidence>
<dbReference type="InterPro" id="IPR000889">
    <property type="entry name" value="Glutathione_peroxidase"/>
</dbReference>
<protein>
    <recommendedName>
        <fullName evidence="4">Glutathione peroxidase</fullName>
    </recommendedName>
</protein>
<keyword evidence="2 4" id="KW-0575">Peroxidase</keyword>
<evidence type="ECO:0000256" key="5">
    <source>
        <dbReference type="SAM" id="MobiDB-lite"/>
    </source>
</evidence>
<organism evidence="6 7">
    <name type="scientific">Zingiber officinale</name>
    <name type="common">Ginger</name>
    <name type="synonym">Amomum zingiber</name>
    <dbReference type="NCBI Taxonomy" id="94328"/>
    <lineage>
        <taxon>Eukaryota</taxon>
        <taxon>Viridiplantae</taxon>
        <taxon>Streptophyta</taxon>
        <taxon>Embryophyta</taxon>
        <taxon>Tracheophyta</taxon>
        <taxon>Spermatophyta</taxon>
        <taxon>Magnoliopsida</taxon>
        <taxon>Liliopsida</taxon>
        <taxon>Zingiberales</taxon>
        <taxon>Zingiberaceae</taxon>
        <taxon>Zingiber</taxon>
    </lineage>
</organism>
<dbReference type="GO" id="GO:0006979">
    <property type="term" value="P:response to oxidative stress"/>
    <property type="evidence" value="ECO:0007669"/>
    <property type="project" value="InterPro"/>
</dbReference>
<dbReference type="PANTHER" id="PTHR11592:SF109">
    <property type="entry name" value="GLUTATHIONE PEROXIDASE"/>
    <property type="match status" value="1"/>
</dbReference>
<sequence length="323" mass="36502">MATETLAFRRHRPLFFADWSCCLPPSTPPCSQNPSKLLDLCFPSSSHLTFSLKHGQGADSDLDLGIPPFHFQPVDQRHMERRSNWTLVFHLHGLGLGKSVELVRAPLGSLHHHLPVLGSRQLSLAQIEQRDCVMAWRRRPGQDESDSDEDAEEVPTPAPEPARASLREQVFHLEEALLLLLPMMMLRRRDYALLLGVGWTFGSDFFTLSHLEHCLEILAFPCNQFAGQEPGSKEIVEFACTCFKAEYPIFERLVVEVNGRNAAPIYKFLKCSKDGIFGDSIKWNFTKFLVDKDGKVIHISQCANHISSEHGSEKDIKELLEVS</sequence>
<evidence type="ECO:0000256" key="4">
    <source>
        <dbReference type="RuleBase" id="RU000499"/>
    </source>
</evidence>
<dbReference type="InterPro" id="IPR036249">
    <property type="entry name" value="Thioredoxin-like_sf"/>
</dbReference>
<dbReference type="PROSITE" id="PS51355">
    <property type="entry name" value="GLUTATHIONE_PEROXID_3"/>
    <property type="match status" value="1"/>
</dbReference>
<dbReference type="AlphaFoldDB" id="A0A8J5LAT1"/>
<dbReference type="Pfam" id="PF00255">
    <property type="entry name" value="GSHPx"/>
    <property type="match status" value="1"/>
</dbReference>
<evidence type="ECO:0000313" key="6">
    <source>
        <dbReference type="EMBL" id="KAG6521172.1"/>
    </source>
</evidence>
<name>A0A8J5LAT1_ZINOF</name>
<keyword evidence="7" id="KW-1185">Reference proteome</keyword>
<dbReference type="EMBL" id="JACMSC010000005">
    <property type="protein sequence ID" value="KAG6521172.1"/>
    <property type="molecule type" value="Genomic_DNA"/>
</dbReference>
<dbReference type="PRINTS" id="PR01011">
    <property type="entry name" value="GLUTPROXDASE"/>
</dbReference>
<gene>
    <name evidence="6" type="ORF">ZIOFF_018238</name>
</gene>
<evidence type="ECO:0000313" key="7">
    <source>
        <dbReference type="Proteomes" id="UP000734854"/>
    </source>
</evidence>
<keyword evidence="3 4" id="KW-0560">Oxidoreductase</keyword>
<evidence type="ECO:0000256" key="1">
    <source>
        <dbReference type="ARBA" id="ARBA00006926"/>
    </source>
</evidence>
<reference evidence="6 7" key="1">
    <citation type="submission" date="2020-08" db="EMBL/GenBank/DDBJ databases">
        <title>Plant Genome Project.</title>
        <authorList>
            <person name="Zhang R.-G."/>
        </authorList>
    </citation>
    <scope>NUCLEOTIDE SEQUENCE [LARGE SCALE GENOMIC DNA]</scope>
    <source>
        <tissue evidence="6">Rhizome</tissue>
    </source>
</reference>
<dbReference type="Proteomes" id="UP000734854">
    <property type="component" value="Unassembled WGS sequence"/>
</dbReference>